<dbReference type="EMBL" id="MZMT01000053">
    <property type="protein sequence ID" value="PIO42012.1"/>
    <property type="molecule type" value="Genomic_DNA"/>
</dbReference>
<evidence type="ECO:0000313" key="2">
    <source>
        <dbReference type="EMBL" id="PIO42012.1"/>
    </source>
</evidence>
<name>A0A2N9VR94_9HYPH</name>
<reference evidence="3" key="1">
    <citation type="journal article" date="2017" name="Int J Environ Stud">
        <title>Does the Miocene-Pliocene relict legume Oxytropis triphylla form nitrogen-fixing nodules with a combination of bacterial strains?</title>
        <authorList>
            <person name="Safronova V."/>
            <person name="Belimov A."/>
            <person name="Sazanova A."/>
            <person name="Kuznetsova I."/>
            <person name="Popova J."/>
            <person name="Andronov E."/>
            <person name="Verkhozina A."/>
            <person name="Tikhonovich I."/>
        </authorList>
    </citation>
    <scope>NUCLEOTIDE SEQUENCE [LARGE SCALE GENOMIC DNA]</scope>
    <source>
        <strain evidence="3">Tri-38</strain>
    </source>
</reference>
<dbReference type="KEGG" id="pht:BLM14_12995"/>
<gene>
    <name evidence="2" type="ORF">B5P45_23455</name>
</gene>
<keyword evidence="1" id="KW-0175">Coiled coil</keyword>
<dbReference type="AlphaFoldDB" id="A0A2N9VR94"/>
<proteinExistence type="predicted"/>
<comment type="caution">
    <text evidence="2">The sequence shown here is derived from an EMBL/GenBank/DDBJ whole genome shotgun (WGS) entry which is preliminary data.</text>
</comment>
<evidence type="ECO:0000256" key="1">
    <source>
        <dbReference type="SAM" id="Coils"/>
    </source>
</evidence>
<organism evidence="2 3">
    <name type="scientific">Phyllobacterium zundukense</name>
    <dbReference type="NCBI Taxonomy" id="1867719"/>
    <lineage>
        <taxon>Bacteria</taxon>
        <taxon>Pseudomonadati</taxon>
        <taxon>Pseudomonadota</taxon>
        <taxon>Alphaproteobacteria</taxon>
        <taxon>Hyphomicrobiales</taxon>
        <taxon>Phyllobacteriaceae</taxon>
        <taxon>Phyllobacterium</taxon>
    </lineage>
</organism>
<keyword evidence="3" id="KW-1185">Reference proteome</keyword>
<accession>A0A2N9VR94</accession>
<evidence type="ECO:0000313" key="3">
    <source>
        <dbReference type="Proteomes" id="UP000232163"/>
    </source>
</evidence>
<protein>
    <submittedName>
        <fullName evidence="2">Uncharacterized protein</fullName>
    </submittedName>
</protein>
<feature type="coiled-coil region" evidence="1">
    <location>
        <begin position="30"/>
        <end position="109"/>
    </location>
</feature>
<dbReference type="Proteomes" id="UP000232163">
    <property type="component" value="Unassembled WGS sequence"/>
</dbReference>
<sequence>MILISACNGSDSKTDDSVSRSTFDAVSAELGRTKDELARALNDKAALEADQAELRAIIEKLNQTIASNIDELDRLRAIIDGNPIVQKQIEDLTKANSQLIRARDEAIEKLYQLAKNVCE</sequence>